<dbReference type="EMBL" id="JAFIRA010000024">
    <property type="protein sequence ID" value="MCJ2543275.1"/>
    <property type="molecule type" value="Genomic_DNA"/>
</dbReference>
<evidence type="ECO:0000256" key="1">
    <source>
        <dbReference type="ARBA" id="ARBA00009497"/>
    </source>
</evidence>
<gene>
    <name evidence="4" type="primary">dps</name>
    <name evidence="4" type="synonym">pexB</name>
    <name evidence="4" type="ORF">JX360_10200</name>
</gene>
<dbReference type="InterPro" id="IPR009078">
    <property type="entry name" value="Ferritin-like_SF"/>
</dbReference>
<keyword evidence="5" id="KW-1185">Reference proteome</keyword>
<dbReference type="PANTHER" id="PTHR42932">
    <property type="entry name" value="GENERAL STRESS PROTEIN 20U"/>
    <property type="match status" value="1"/>
</dbReference>
<dbReference type="SUPFAM" id="SSF47240">
    <property type="entry name" value="Ferritin-like"/>
    <property type="match status" value="1"/>
</dbReference>
<feature type="domain" description="Ferritin/DPS" evidence="3">
    <location>
        <begin position="27"/>
        <end position="165"/>
    </location>
</feature>
<dbReference type="PANTHER" id="PTHR42932:SF3">
    <property type="entry name" value="DNA PROTECTION DURING STARVATION PROTEIN"/>
    <property type="match status" value="1"/>
</dbReference>
<reference evidence="4" key="1">
    <citation type="submission" date="2021-02" db="EMBL/GenBank/DDBJ databases">
        <title>The CRISPR/cas machinery reduction and long-range gene transfer in the hot spring cyanobacterium Synechococcus.</title>
        <authorList>
            <person name="Dvorak P."/>
            <person name="Jahodarova E."/>
            <person name="Hasler P."/>
            <person name="Poulickova A."/>
        </authorList>
    </citation>
    <scope>NUCLEOTIDE SEQUENCE</scope>
    <source>
        <strain evidence="4">Rupite</strain>
    </source>
</reference>
<dbReference type="Gene3D" id="1.20.1260.10">
    <property type="match status" value="1"/>
</dbReference>
<dbReference type="InterPro" id="IPR002177">
    <property type="entry name" value="DPS_DNA-bd"/>
</dbReference>
<sequence length="166" mass="18467">MLTTEKTRLYSTRIDLPQDARVELVGLLNQALADTLDLKTQVKQAHWNVKGMHFIALHEMFDTFAGTLETYVDMLAERVTALGGVARGTARIVAQTSALPEYDLAAEAGRDHLQALADRYGQYAAATRSNIERSTELGDADTADLFTEISRQIDKDLWFIEAHLQA</sequence>
<comment type="similarity">
    <text evidence="1 2">Belongs to the Dps family.</text>
</comment>
<organism evidence="4 5">
    <name type="scientific">Thermostichus vulcanus str. 'Rupite'</name>
    <dbReference type="NCBI Taxonomy" id="2813851"/>
    <lineage>
        <taxon>Bacteria</taxon>
        <taxon>Bacillati</taxon>
        <taxon>Cyanobacteriota</taxon>
        <taxon>Cyanophyceae</taxon>
        <taxon>Thermostichales</taxon>
        <taxon>Thermostichaceae</taxon>
        <taxon>Thermostichus</taxon>
    </lineage>
</organism>
<dbReference type="InterPro" id="IPR012347">
    <property type="entry name" value="Ferritin-like"/>
</dbReference>
<dbReference type="PROSITE" id="PS00819">
    <property type="entry name" value="DPS_2"/>
    <property type="match status" value="1"/>
</dbReference>
<dbReference type="PROSITE" id="PS00818">
    <property type="entry name" value="DPS_1"/>
    <property type="match status" value="1"/>
</dbReference>
<dbReference type="InterPro" id="IPR008331">
    <property type="entry name" value="Ferritin_DPS_dom"/>
</dbReference>
<evidence type="ECO:0000313" key="5">
    <source>
        <dbReference type="Proteomes" id="UP000830835"/>
    </source>
</evidence>
<comment type="caution">
    <text evidence="4">The sequence shown here is derived from an EMBL/GenBank/DDBJ whole genome shotgun (WGS) entry which is preliminary data.</text>
</comment>
<dbReference type="CDD" id="cd01043">
    <property type="entry name" value="DPS"/>
    <property type="match status" value="1"/>
</dbReference>
<dbReference type="NCBIfam" id="NF006975">
    <property type="entry name" value="PRK09448.1"/>
    <property type="match status" value="1"/>
</dbReference>
<evidence type="ECO:0000256" key="2">
    <source>
        <dbReference type="RuleBase" id="RU003875"/>
    </source>
</evidence>
<dbReference type="Pfam" id="PF00210">
    <property type="entry name" value="Ferritin"/>
    <property type="match status" value="1"/>
</dbReference>
<dbReference type="PIRSF" id="PIRSF005900">
    <property type="entry name" value="Dps"/>
    <property type="match status" value="1"/>
</dbReference>
<protein>
    <submittedName>
        <fullName evidence="4">DNA starvation/stationary phase protection protein Dps</fullName>
    </submittedName>
</protein>
<accession>A0ABT0CBZ1</accession>
<dbReference type="RefSeq" id="WP_244350550.1">
    <property type="nucleotide sequence ID" value="NZ_JAFIRA010000024.1"/>
</dbReference>
<dbReference type="Proteomes" id="UP000830835">
    <property type="component" value="Unassembled WGS sequence"/>
</dbReference>
<evidence type="ECO:0000313" key="4">
    <source>
        <dbReference type="EMBL" id="MCJ2543275.1"/>
    </source>
</evidence>
<name>A0ABT0CBZ1_THEVL</name>
<proteinExistence type="inferred from homology"/>
<evidence type="ECO:0000259" key="3">
    <source>
        <dbReference type="Pfam" id="PF00210"/>
    </source>
</evidence>
<dbReference type="InterPro" id="IPR023188">
    <property type="entry name" value="DPS_DNA-bd_CS"/>
</dbReference>
<dbReference type="PRINTS" id="PR01346">
    <property type="entry name" value="HELNAPAPROT"/>
</dbReference>